<gene>
    <name evidence="4" type="ordered locus">Desti_0432</name>
</gene>
<dbReference type="GO" id="GO:0003677">
    <property type="term" value="F:DNA binding"/>
    <property type="evidence" value="ECO:0007669"/>
    <property type="project" value="UniProtKB-UniRule"/>
</dbReference>
<feature type="DNA-binding region" description="H-T-H motif" evidence="2">
    <location>
        <begin position="47"/>
        <end position="66"/>
    </location>
</feature>
<reference evidence="5" key="1">
    <citation type="submission" date="2012-06" db="EMBL/GenBank/DDBJ databases">
        <title>Complete sequence of chromosome of Desulfomonile tiedjei DSM 6799.</title>
        <authorList>
            <person name="Lucas S."/>
            <person name="Copeland A."/>
            <person name="Lapidus A."/>
            <person name="Glavina del Rio T."/>
            <person name="Dalin E."/>
            <person name="Tice H."/>
            <person name="Bruce D."/>
            <person name="Goodwin L."/>
            <person name="Pitluck S."/>
            <person name="Peters L."/>
            <person name="Ovchinnikova G."/>
            <person name="Zeytun A."/>
            <person name="Lu M."/>
            <person name="Kyrpides N."/>
            <person name="Mavromatis K."/>
            <person name="Ivanova N."/>
            <person name="Brettin T."/>
            <person name="Detter J.C."/>
            <person name="Han C."/>
            <person name="Larimer F."/>
            <person name="Land M."/>
            <person name="Hauser L."/>
            <person name="Markowitz V."/>
            <person name="Cheng J.-F."/>
            <person name="Hugenholtz P."/>
            <person name="Woyke T."/>
            <person name="Wu D."/>
            <person name="Spring S."/>
            <person name="Schroeder M."/>
            <person name="Brambilla E."/>
            <person name="Klenk H.-P."/>
            <person name="Eisen J.A."/>
        </authorList>
    </citation>
    <scope>NUCLEOTIDE SEQUENCE [LARGE SCALE GENOMIC DNA]</scope>
    <source>
        <strain evidence="5">ATCC 49306 / DSM 6799 / DCB-1</strain>
    </source>
</reference>
<dbReference type="PATRIC" id="fig|706587.4.peg.493"/>
<dbReference type="InterPro" id="IPR050624">
    <property type="entry name" value="HTH-type_Tx_Regulator"/>
</dbReference>
<dbReference type="Gene3D" id="1.10.357.10">
    <property type="entry name" value="Tetracycline Repressor, domain 2"/>
    <property type="match status" value="1"/>
</dbReference>
<dbReference type="PANTHER" id="PTHR43479">
    <property type="entry name" value="ACREF/ENVCD OPERON REPRESSOR-RELATED"/>
    <property type="match status" value="1"/>
</dbReference>
<dbReference type="Pfam" id="PF00440">
    <property type="entry name" value="TetR_N"/>
    <property type="match status" value="1"/>
</dbReference>
<accession>I4C0S6</accession>
<dbReference type="PRINTS" id="PR00455">
    <property type="entry name" value="HTHTETR"/>
</dbReference>
<keyword evidence="1 2" id="KW-0238">DNA-binding</keyword>
<dbReference type="InterPro" id="IPR036271">
    <property type="entry name" value="Tet_transcr_reg_TetR-rel_C_sf"/>
</dbReference>
<dbReference type="PANTHER" id="PTHR43479:SF11">
    <property type="entry name" value="ACREF_ENVCD OPERON REPRESSOR-RELATED"/>
    <property type="match status" value="1"/>
</dbReference>
<evidence type="ECO:0000313" key="5">
    <source>
        <dbReference type="Proteomes" id="UP000006055"/>
    </source>
</evidence>
<dbReference type="AlphaFoldDB" id="I4C0S6"/>
<dbReference type="PROSITE" id="PS50977">
    <property type="entry name" value="HTH_TETR_2"/>
    <property type="match status" value="1"/>
</dbReference>
<dbReference type="STRING" id="706587.Desti_0432"/>
<dbReference type="KEGG" id="dti:Desti_0432"/>
<dbReference type="InterPro" id="IPR001647">
    <property type="entry name" value="HTH_TetR"/>
</dbReference>
<dbReference type="Proteomes" id="UP000006055">
    <property type="component" value="Chromosome"/>
</dbReference>
<evidence type="ECO:0000313" key="4">
    <source>
        <dbReference type="EMBL" id="AFM23167.1"/>
    </source>
</evidence>
<evidence type="ECO:0000256" key="1">
    <source>
        <dbReference type="ARBA" id="ARBA00023125"/>
    </source>
</evidence>
<dbReference type="RefSeq" id="WP_014808326.1">
    <property type="nucleotide sequence ID" value="NC_018025.1"/>
</dbReference>
<keyword evidence="5" id="KW-1185">Reference proteome</keyword>
<proteinExistence type="predicted"/>
<dbReference type="eggNOG" id="COG1309">
    <property type="taxonomic scope" value="Bacteria"/>
</dbReference>
<dbReference type="InterPro" id="IPR009057">
    <property type="entry name" value="Homeodomain-like_sf"/>
</dbReference>
<dbReference type="OrthoDB" id="9809994at2"/>
<dbReference type="EMBL" id="CP003360">
    <property type="protein sequence ID" value="AFM23167.1"/>
    <property type="molecule type" value="Genomic_DNA"/>
</dbReference>
<feature type="domain" description="HTH tetR-type" evidence="3">
    <location>
        <begin position="24"/>
        <end position="84"/>
    </location>
</feature>
<name>I4C0S6_DESTA</name>
<protein>
    <submittedName>
        <fullName evidence="4">Transcriptional regulator</fullName>
    </submittedName>
</protein>
<dbReference type="SUPFAM" id="SSF46689">
    <property type="entry name" value="Homeodomain-like"/>
    <property type="match status" value="1"/>
</dbReference>
<dbReference type="SUPFAM" id="SSF48498">
    <property type="entry name" value="Tetracyclin repressor-like, C-terminal domain"/>
    <property type="match status" value="1"/>
</dbReference>
<organism evidence="4 5">
    <name type="scientific">Desulfomonile tiedjei (strain ATCC 49306 / DSM 6799 / DCB-1)</name>
    <dbReference type="NCBI Taxonomy" id="706587"/>
    <lineage>
        <taxon>Bacteria</taxon>
        <taxon>Pseudomonadati</taxon>
        <taxon>Thermodesulfobacteriota</taxon>
        <taxon>Desulfomonilia</taxon>
        <taxon>Desulfomonilales</taxon>
        <taxon>Desulfomonilaceae</taxon>
        <taxon>Desulfomonile</taxon>
    </lineage>
</organism>
<evidence type="ECO:0000256" key="2">
    <source>
        <dbReference type="PROSITE-ProRule" id="PRU00335"/>
    </source>
</evidence>
<evidence type="ECO:0000259" key="3">
    <source>
        <dbReference type="PROSITE" id="PS50977"/>
    </source>
</evidence>
<sequence>MAAFLLGETKTEMKNLPRKERERLLQRREILDAALKLFSEKGYHNVSVHEIAKEAEFGIGTLYKFFANKEELYKALIMEVGEKFHFAFMQVLEQEQDPFQVIKRFIAKRQELFSENLPVMRLYFAETRGASFNVRAGLDRELIKLYDEGLAKLVSVFERGIKEGVFRALEPRHMALTLDGMINAFLYQIITDPVRSREEDGLSTATDIFFRGVLVK</sequence>
<dbReference type="HOGENOM" id="CLU_069356_12_2_7"/>